<evidence type="ECO:0000313" key="12">
    <source>
        <dbReference type="Proteomes" id="UP000229976"/>
    </source>
</evidence>
<keyword evidence="8" id="KW-0067">ATP-binding</keyword>
<keyword evidence="5" id="KW-0819">tRNA processing</keyword>
<dbReference type="Gene3D" id="3.40.50.300">
    <property type="entry name" value="P-loop containing nucleotide triphosphate hydrolases"/>
    <property type="match status" value="1"/>
</dbReference>
<keyword evidence="9" id="KW-0460">Magnesium</keyword>
<dbReference type="SUPFAM" id="SSF52540">
    <property type="entry name" value="P-loop containing nucleoside triphosphate hydrolases"/>
    <property type="match status" value="1"/>
</dbReference>
<evidence type="ECO:0000256" key="7">
    <source>
        <dbReference type="ARBA" id="ARBA00022741"/>
    </source>
</evidence>
<dbReference type="GO" id="GO:0016740">
    <property type="term" value="F:transferase activity"/>
    <property type="evidence" value="ECO:0007669"/>
    <property type="project" value="UniProtKB-KW"/>
</dbReference>
<dbReference type="Proteomes" id="UP000229976">
    <property type="component" value="Unassembled WGS sequence"/>
</dbReference>
<proteinExistence type="inferred from homology"/>
<dbReference type="GO" id="GO:0005737">
    <property type="term" value="C:cytoplasm"/>
    <property type="evidence" value="ECO:0007669"/>
    <property type="project" value="UniProtKB-SubCell"/>
</dbReference>
<dbReference type="GO" id="GO:0002949">
    <property type="term" value="P:tRNA threonylcarbamoyladenosine modification"/>
    <property type="evidence" value="ECO:0007669"/>
    <property type="project" value="InterPro"/>
</dbReference>
<evidence type="ECO:0000256" key="1">
    <source>
        <dbReference type="ARBA" id="ARBA00004496"/>
    </source>
</evidence>
<gene>
    <name evidence="11" type="ORF">COX37_00270</name>
</gene>
<dbReference type="PANTHER" id="PTHR33540">
    <property type="entry name" value="TRNA THREONYLCARBAMOYLADENOSINE BIOSYNTHESIS PROTEIN TSAE"/>
    <property type="match status" value="1"/>
</dbReference>
<name>A0A2G9YV78_9BACT</name>
<dbReference type="EMBL" id="PCRO01000004">
    <property type="protein sequence ID" value="PIP23140.1"/>
    <property type="molecule type" value="Genomic_DNA"/>
</dbReference>
<evidence type="ECO:0000313" key="11">
    <source>
        <dbReference type="EMBL" id="PIP23140.1"/>
    </source>
</evidence>
<keyword evidence="6" id="KW-0479">Metal-binding</keyword>
<keyword evidence="4" id="KW-0963">Cytoplasm</keyword>
<evidence type="ECO:0000256" key="3">
    <source>
        <dbReference type="ARBA" id="ARBA00019010"/>
    </source>
</evidence>
<protein>
    <recommendedName>
        <fullName evidence="3">tRNA threonylcarbamoyladenosine biosynthesis protein TsaE</fullName>
    </recommendedName>
    <alternativeName>
        <fullName evidence="10">t(6)A37 threonylcarbamoyladenosine biosynthesis protein TsaE</fullName>
    </alternativeName>
</protein>
<organism evidence="11 12">
    <name type="scientific">Candidatus Nealsonbacteria bacterium CG23_combo_of_CG06-09_8_20_14_all_39_17</name>
    <dbReference type="NCBI Taxonomy" id="1974722"/>
    <lineage>
        <taxon>Bacteria</taxon>
        <taxon>Candidatus Nealsoniibacteriota</taxon>
    </lineage>
</organism>
<dbReference type="PANTHER" id="PTHR33540:SF2">
    <property type="entry name" value="TRNA THREONYLCARBAMOYLADENOSINE BIOSYNTHESIS PROTEIN TSAE"/>
    <property type="match status" value="1"/>
</dbReference>
<dbReference type="Pfam" id="PF02367">
    <property type="entry name" value="TsaE"/>
    <property type="match status" value="1"/>
</dbReference>
<evidence type="ECO:0000256" key="8">
    <source>
        <dbReference type="ARBA" id="ARBA00022840"/>
    </source>
</evidence>
<evidence type="ECO:0000256" key="2">
    <source>
        <dbReference type="ARBA" id="ARBA00007599"/>
    </source>
</evidence>
<evidence type="ECO:0000256" key="5">
    <source>
        <dbReference type="ARBA" id="ARBA00022694"/>
    </source>
</evidence>
<dbReference type="AlphaFoldDB" id="A0A2G9YV78"/>
<dbReference type="InterPro" id="IPR027417">
    <property type="entry name" value="P-loop_NTPase"/>
</dbReference>
<dbReference type="NCBIfam" id="TIGR00150">
    <property type="entry name" value="T6A_YjeE"/>
    <property type="match status" value="1"/>
</dbReference>
<evidence type="ECO:0000256" key="9">
    <source>
        <dbReference type="ARBA" id="ARBA00022842"/>
    </source>
</evidence>
<dbReference type="InterPro" id="IPR003442">
    <property type="entry name" value="T6A_TsaE"/>
</dbReference>
<dbReference type="GO" id="GO:0046872">
    <property type="term" value="F:metal ion binding"/>
    <property type="evidence" value="ECO:0007669"/>
    <property type="project" value="UniProtKB-KW"/>
</dbReference>
<keyword evidence="7" id="KW-0547">Nucleotide-binding</keyword>
<dbReference type="GO" id="GO:0005524">
    <property type="term" value="F:ATP binding"/>
    <property type="evidence" value="ECO:0007669"/>
    <property type="project" value="UniProtKB-KW"/>
</dbReference>
<sequence>MLSQFSVITKSASETKKIAENLAKEILTGEGGAVLGLKGNLGGGKTTFVQGFAKGLGIKEKILSPTFNIFKKYKNFYHIDCYRIKREKEAIDLGFQEIFSNPENIVAVEWPENIKKIMPERTIWLTFKVIGEDKRKITIKQS</sequence>
<reference evidence="11 12" key="1">
    <citation type="submission" date="2017-09" db="EMBL/GenBank/DDBJ databases">
        <title>Depth-based differentiation of microbial function through sediment-hosted aquifers and enrichment of novel symbionts in the deep terrestrial subsurface.</title>
        <authorList>
            <person name="Probst A.J."/>
            <person name="Ladd B."/>
            <person name="Jarett J.K."/>
            <person name="Geller-Mcgrath D.E."/>
            <person name="Sieber C.M."/>
            <person name="Emerson J.B."/>
            <person name="Anantharaman K."/>
            <person name="Thomas B.C."/>
            <person name="Malmstrom R."/>
            <person name="Stieglmeier M."/>
            <person name="Klingl A."/>
            <person name="Woyke T."/>
            <person name="Ryan C.M."/>
            <person name="Banfield J.F."/>
        </authorList>
    </citation>
    <scope>NUCLEOTIDE SEQUENCE [LARGE SCALE GENOMIC DNA]</scope>
    <source>
        <strain evidence="11">CG23_combo_of_CG06-09_8_20_14_all_39_17</strain>
    </source>
</reference>
<accession>A0A2G9YV78</accession>
<comment type="subcellular location">
    <subcellularLocation>
        <location evidence="1">Cytoplasm</location>
    </subcellularLocation>
</comment>
<keyword evidence="11" id="KW-0808">Transferase</keyword>
<evidence type="ECO:0000256" key="6">
    <source>
        <dbReference type="ARBA" id="ARBA00022723"/>
    </source>
</evidence>
<evidence type="ECO:0000256" key="4">
    <source>
        <dbReference type="ARBA" id="ARBA00022490"/>
    </source>
</evidence>
<comment type="similarity">
    <text evidence="2">Belongs to the TsaE family.</text>
</comment>
<comment type="caution">
    <text evidence="11">The sequence shown here is derived from an EMBL/GenBank/DDBJ whole genome shotgun (WGS) entry which is preliminary data.</text>
</comment>
<evidence type="ECO:0000256" key="10">
    <source>
        <dbReference type="ARBA" id="ARBA00032441"/>
    </source>
</evidence>